<sequence length="178" mass="19436">MHVLRRGGPRCEADTAAIWSDLGDGQKERGVGGCEGGIWGVDSDHDGVGRVAAFGTRRCPGSVGFVEVVPQGDLHYRRGQVDGTVDANAVPAQRALSIAIHQFHGHTIALKDYKVEGNSFSGKLVFHSYDHFGLDPDDEITEHGFIDWFTLQHYDRFDGKYPTPIAQADIEIPISGTF</sequence>
<organism evidence="1 2">
    <name type="scientific">Streptosporangium lutulentum</name>
    <dbReference type="NCBI Taxonomy" id="1461250"/>
    <lineage>
        <taxon>Bacteria</taxon>
        <taxon>Bacillati</taxon>
        <taxon>Actinomycetota</taxon>
        <taxon>Actinomycetes</taxon>
        <taxon>Streptosporangiales</taxon>
        <taxon>Streptosporangiaceae</taxon>
        <taxon>Streptosporangium</taxon>
    </lineage>
</organism>
<proteinExistence type="predicted"/>
<dbReference type="InterPro" id="IPR017483">
    <property type="entry name" value="CHP03034"/>
</dbReference>
<evidence type="ECO:0000313" key="2">
    <source>
        <dbReference type="Proteomes" id="UP001225356"/>
    </source>
</evidence>
<gene>
    <name evidence="1" type="ORF">J2853_001807</name>
</gene>
<dbReference type="Proteomes" id="UP001225356">
    <property type="component" value="Unassembled WGS sequence"/>
</dbReference>
<keyword evidence="2" id="KW-1185">Reference proteome</keyword>
<reference evidence="1 2" key="1">
    <citation type="submission" date="2023-07" db="EMBL/GenBank/DDBJ databases">
        <title>Sequencing the genomes of 1000 actinobacteria strains.</title>
        <authorList>
            <person name="Klenk H.-P."/>
        </authorList>
    </citation>
    <scope>NUCLEOTIDE SEQUENCE [LARGE SCALE GENOMIC DNA]</scope>
    <source>
        <strain evidence="1 2">DSM 46740</strain>
    </source>
</reference>
<evidence type="ECO:0008006" key="3">
    <source>
        <dbReference type="Google" id="ProtNLM"/>
    </source>
</evidence>
<comment type="caution">
    <text evidence="1">The sequence shown here is derived from an EMBL/GenBank/DDBJ whole genome shotgun (WGS) entry which is preliminary data.</text>
</comment>
<name>A0ABT9Q776_9ACTN</name>
<protein>
    <recommendedName>
        <fullName evidence="3">DUF3289 family protein</fullName>
    </recommendedName>
</protein>
<accession>A0ABT9Q776</accession>
<dbReference type="RefSeq" id="WP_307556489.1">
    <property type="nucleotide sequence ID" value="NZ_JAUSQU010000001.1"/>
</dbReference>
<dbReference type="EMBL" id="JAUSQU010000001">
    <property type="protein sequence ID" value="MDP9842596.1"/>
    <property type="molecule type" value="Genomic_DNA"/>
</dbReference>
<evidence type="ECO:0000313" key="1">
    <source>
        <dbReference type="EMBL" id="MDP9842596.1"/>
    </source>
</evidence>
<dbReference type="Pfam" id="PF11692">
    <property type="entry name" value="DUF3289"/>
    <property type="match status" value="1"/>
</dbReference>